<dbReference type="AlphaFoldDB" id="A0A117NH07"/>
<dbReference type="EMBL" id="LKAM01000007">
    <property type="protein sequence ID" value="KUM47660.1"/>
    <property type="molecule type" value="Genomic_DNA"/>
</dbReference>
<gene>
    <name evidence="1" type="ORF">ABT39_MTgene5847</name>
</gene>
<protein>
    <submittedName>
        <fullName evidence="1">Uncharacterized protein</fullName>
    </submittedName>
</protein>
<sequence length="135" mass="15502">MRCAGHRIKRDLCFFPDTIRSLSFLFSAAPQVPRAERKAAMLGIINERIPCGIHSWIMFIYIHVSLVPLARIKFSHARPVITTFFLYVKYHIPIGFRLNCAIHSFASRVKMIESFYVHVPAARSRPAHIGRLSSH</sequence>
<evidence type="ECO:0000313" key="1">
    <source>
        <dbReference type="EMBL" id="KUM47660.1"/>
    </source>
</evidence>
<comment type="caution">
    <text evidence="1">The sequence shown here is derived from an EMBL/GenBank/DDBJ whole genome shotgun (WGS) entry which is preliminary data.</text>
</comment>
<reference evidence="1" key="1">
    <citation type="journal article" date="2015" name="Genome Biol. Evol.">
        <title>Organellar Genomes of White Spruce (Picea glauca): Assembly and Annotation.</title>
        <authorList>
            <person name="Jackman S.D."/>
            <person name="Warren R.L."/>
            <person name="Gibb E.A."/>
            <person name="Vandervalk B.P."/>
            <person name="Mohamadi H."/>
            <person name="Chu J."/>
            <person name="Raymond A."/>
            <person name="Pleasance S."/>
            <person name="Coope R."/>
            <person name="Wildung M.R."/>
            <person name="Ritland C.E."/>
            <person name="Bousquet J."/>
            <person name="Jones S.J."/>
            <person name="Bohlmann J."/>
            <person name="Birol I."/>
        </authorList>
    </citation>
    <scope>NUCLEOTIDE SEQUENCE [LARGE SCALE GENOMIC DNA]</scope>
    <source>
        <tissue evidence="1">Flushing bud</tissue>
    </source>
</reference>
<organism evidence="1">
    <name type="scientific">Picea glauca</name>
    <name type="common">White spruce</name>
    <name type="synonym">Pinus glauca</name>
    <dbReference type="NCBI Taxonomy" id="3330"/>
    <lineage>
        <taxon>Eukaryota</taxon>
        <taxon>Viridiplantae</taxon>
        <taxon>Streptophyta</taxon>
        <taxon>Embryophyta</taxon>
        <taxon>Tracheophyta</taxon>
        <taxon>Spermatophyta</taxon>
        <taxon>Pinopsida</taxon>
        <taxon>Pinidae</taxon>
        <taxon>Conifers I</taxon>
        <taxon>Pinales</taxon>
        <taxon>Pinaceae</taxon>
        <taxon>Picea</taxon>
    </lineage>
</organism>
<accession>A0A117NH07</accession>
<keyword evidence="1" id="KW-0496">Mitochondrion</keyword>
<proteinExistence type="predicted"/>
<name>A0A117NH07_PICGL</name>
<geneLocation type="mitochondrion" evidence="1"/>